<dbReference type="AlphaFoldDB" id="A0A0A9WDY5"/>
<dbReference type="GO" id="GO:0006508">
    <property type="term" value="P:proteolysis"/>
    <property type="evidence" value="ECO:0007669"/>
    <property type="project" value="UniProtKB-KW"/>
</dbReference>
<accession>A0A0A9WDY5</accession>
<name>A0A0A9WDY5_LYGHE</name>
<keyword evidence="2" id="KW-0378">Hydrolase</keyword>
<feature type="compositionally biased region" description="Low complexity" evidence="1">
    <location>
        <begin position="269"/>
        <end position="279"/>
    </location>
</feature>
<organism evidence="2">
    <name type="scientific">Lygus hesperus</name>
    <name type="common">Western plant bug</name>
    <dbReference type="NCBI Taxonomy" id="30085"/>
    <lineage>
        <taxon>Eukaryota</taxon>
        <taxon>Metazoa</taxon>
        <taxon>Ecdysozoa</taxon>
        <taxon>Arthropoda</taxon>
        <taxon>Hexapoda</taxon>
        <taxon>Insecta</taxon>
        <taxon>Pterygota</taxon>
        <taxon>Neoptera</taxon>
        <taxon>Paraneoptera</taxon>
        <taxon>Hemiptera</taxon>
        <taxon>Heteroptera</taxon>
        <taxon>Panheteroptera</taxon>
        <taxon>Cimicomorpha</taxon>
        <taxon>Miridae</taxon>
        <taxon>Mirini</taxon>
        <taxon>Lygus</taxon>
    </lineage>
</organism>
<gene>
    <name evidence="2" type="primary">zmpB_3</name>
    <name evidence="2" type="ORF">CM83_35420</name>
    <name evidence="3" type="ORF">g.63302</name>
</gene>
<reference evidence="2" key="1">
    <citation type="journal article" date="2014" name="PLoS ONE">
        <title>Transcriptome-Based Identification of ABC Transporters in the Western Tarnished Plant Bug Lygus hesperus.</title>
        <authorList>
            <person name="Hull J.J."/>
            <person name="Chaney K."/>
            <person name="Geib S.M."/>
            <person name="Fabrick J.A."/>
            <person name="Brent C.S."/>
            <person name="Walsh D."/>
            <person name="Lavine L.C."/>
        </authorList>
    </citation>
    <scope>NUCLEOTIDE SEQUENCE</scope>
</reference>
<dbReference type="EMBL" id="GBHO01036957">
    <property type="protein sequence ID" value="JAG06647.1"/>
    <property type="molecule type" value="Transcribed_RNA"/>
</dbReference>
<feature type="compositionally biased region" description="Low complexity" evidence="1">
    <location>
        <begin position="116"/>
        <end position="141"/>
    </location>
</feature>
<feature type="region of interest" description="Disordered" evidence="1">
    <location>
        <begin position="260"/>
        <end position="279"/>
    </location>
</feature>
<dbReference type="EMBL" id="GDHC01000350">
    <property type="protein sequence ID" value="JAQ18279.1"/>
    <property type="molecule type" value="Transcribed_RNA"/>
</dbReference>
<keyword evidence="2" id="KW-0482">Metalloprotease</keyword>
<feature type="compositionally biased region" description="Basic and acidic residues" evidence="1">
    <location>
        <begin position="179"/>
        <end position="191"/>
    </location>
</feature>
<keyword evidence="2" id="KW-0645">Protease</keyword>
<evidence type="ECO:0000313" key="2">
    <source>
        <dbReference type="EMBL" id="JAG06647.1"/>
    </source>
</evidence>
<evidence type="ECO:0000256" key="1">
    <source>
        <dbReference type="SAM" id="MobiDB-lite"/>
    </source>
</evidence>
<proteinExistence type="predicted"/>
<protein>
    <submittedName>
        <fullName evidence="2">Zinc metalloprotease zmpB</fullName>
    </submittedName>
</protein>
<reference evidence="2" key="2">
    <citation type="submission" date="2014-07" db="EMBL/GenBank/DDBJ databases">
        <authorList>
            <person name="Hull J."/>
        </authorList>
    </citation>
    <scope>NUCLEOTIDE SEQUENCE</scope>
</reference>
<sequence length="279" mass="30630">GAPPPGGAEWRGSACDGARSVGSVGKMSPAQAVVPVDRYIGSCLISSVGYKKDRYRYPCIPEYYAPSWGVPIVAPPGARRPKKDKEERSPLSRLAIHTQGAPLIQAQRQSNRKSNKPPVKQAPQPQQAQEESPNENSLPRIIKPRKRRKKDRKPQPAPESTIVTLKPYTPLCQEFTPEEEAKASVAKKAEQQEQPQQKLQNDSVVEPNCCCRYCDPAGSVWDSPLLGSQRSAEWSTLQVSSEIITSPNGHRDIEIKFFSAPAPAPAAPQRPVSVSPPWQ</sequence>
<feature type="compositionally biased region" description="Basic residues" evidence="1">
    <location>
        <begin position="142"/>
        <end position="152"/>
    </location>
</feature>
<feature type="region of interest" description="Disordered" evidence="1">
    <location>
        <begin position="71"/>
        <end position="201"/>
    </location>
</feature>
<reference evidence="3" key="3">
    <citation type="journal article" date="2016" name="Gigascience">
        <title>De novo construction of an expanded transcriptome assembly for the western tarnished plant bug, Lygus hesperus.</title>
        <authorList>
            <person name="Tassone E.E."/>
            <person name="Geib S.M."/>
            <person name="Hall B."/>
            <person name="Fabrick J.A."/>
            <person name="Brent C.S."/>
            <person name="Hull J.J."/>
        </authorList>
    </citation>
    <scope>NUCLEOTIDE SEQUENCE</scope>
</reference>
<evidence type="ECO:0000313" key="3">
    <source>
        <dbReference type="EMBL" id="JAQ18279.1"/>
    </source>
</evidence>
<dbReference type="GO" id="GO:0008237">
    <property type="term" value="F:metallopeptidase activity"/>
    <property type="evidence" value="ECO:0007669"/>
    <property type="project" value="UniProtKB-KW"/>
</dbReference>
<feature type="non-terminal residue" evidence="2">
    <location>
        <position position="1"/>
    </location>
</feature>